<dbReference type="Proteomes" id="UP000245631">
    <property type="component" value="Unassembled WGS sequence"/>
</dbReference>
<dbReference type="RefSeq" id="WP_109658830.1">
    <property type="nucleotide sequence ID" value="NZ_QGGH01000001.1"/>
</dbReference>
<protein>
    <recommendedName>
        <fullName evidence="3">Anti-sigma factor NepR domain-containing protein</fullName>
    </recommendedName>
</protein>
<gene>
    <name evidence="1" type="ORF">C8D77_101300</name>
</gene>
<reference evidence="1 2" key="1">
    <citation type="submission" date="2018-05" db="EMBL/GenBank/DDBJ databases">
        <title>Genomic Encyclopedia of Type Strains, Phase IV (KMG-IV): sequencing the most valuable type-strain genomes for metagenomic binning, comparative biology and taxonomic classification.</title>
        <authorList>
            <person name="Goeker M."/>
        </authorList>
    </citation>
    <scope>NUCLEOTIDE SEQUENCE [LARGE SCALE GENOMIC DNA]</scope>
    <source>
        <strain evidence="1 2">DSM 2626</strain>
    </source>
</reference>
<dbReference type="GeneID" id="61049651"/>
<comment type="caution">
    <text evidence="1">The sequence shown here is derived from an EMBL/GenBank/DDBJ whole genome shotgun (WGS) entry which is preliminary data.</text>
</comment>
<evidence type="ECO:0000313" key="1">
    <source>
        <dbReference type="EMBL" id="PWJ93621.1"/>
    </source>
</evidence>
<evidence type="ECO:0008006" key="3">
    <source>
        <dbReference type="Google" id="ProtNLM"/>
    </source>
</evidence>
<dbReference type="AlphaFoldDB" id="A0A8E3B684"/>
<organism evidence="1 2">
    <name type="scientific">Rhizobium loti</name>
    <name type="common">Mesorhizobium loti</name>
    <dbReference type="NCBI Taxonomy" id="381"/>
    <lineage>
        <taxon>Bacteria</taxon>
        <taxon>Pseudomonadati</taxon>
        <taxon>Pseudomonadota</taxon>
        <taxon>Alphaproteobacteria</taxon>
        <taxon>Hyphomicrobiales</taxon>
        <taxon>Phyllobacteriaceae</taxon>
        <taxon>Mesorhizobium</taxon>
    </lineage>
</organism>
<name>A0A8E3B684_RHILI</name>
<evidence type="ECO:0000313" key="2">
    <source>
        <dbReference type="Proteomes" id="UP000245631"/>
    </source>
</evidence>
<dbReference type="EMBL" id="QGGH01000001">
    <property type="protein sequence ID" value="PWJ93621.1"/>
    <property type="molecule type" value="Genomic_DNA"/>
</dbReference>
<accession>A0A8E3B684</accession>
<sequence>MMSRNKGEKVERLAAEVRRQFGAETVTRFLRTLPAFRTEADLPDRFRELLDRLDGAEGGDVGLRRR</sequence>
<proteinExistence type="predicted"/>